<feature type="domain" description="Serine aminopeptidase S33" evidence="1">
    <location>
        <begin position="48"/>
        <end position="135"/>
    </location>
</feature>
<dbReference type="EMBL" id="JBHRZS010000007">
    <property type="protein sequence ID" value="MFC3880595.1"/>
    <property type="molecule type" value="Genomic_DNA"/>
</dbReference>
<dbReference type="RefSeq" id="WP_377905952.1">
    <property type="nucleotide sequence ID" value="NZ_JBHRZS010000007.1"/>
</dbReference>
<dbReference type="Pfam" id="PF12146">
    <property type="entry name" value="Hydrolase_4"/>
    <property type="match status" value="1"/>
</dbReference>
<comment type="caution">
    <text evidence="2">The sequence shown here is derived from an EMBL/GenBank/DDBJ whole genome shotgun (WGS) entry which is preliminary data.</text>
</comment>
<reference evidence="3" key="1">
    <citation type="journal article" date="2019" name="Int. J. Syst. Evol. Microbiol.">
        <title>The Global Catalogue of Microorganisms (GCM) 10K type strain sequencing project: providing services to taxonomists for standard genome sequencing and annotation.</title>
        <authorList>
            <consortium name="The Broad Institute Genomics Platform"/>
            <consortium name="The Broad Institute Genome Sequencing Center for Infectious Disease"/>
            <person name="Wu L."/>
            <person name="Ma J."/>
        </authorList>
    </citation>
    <scope>NUCLEOTIDE SEQUENCE [LARGE SCALE GENOMIC DNA]</scope>
    <source>
        <strain evidence="3">CCUG 60523</strain>
    </source>
</reference>
<dbReference type="Gene3D" id="3.40.50.1820">
    <property type="entry name" value="alpha/beta hydrolase"/>
    <property type="match status" value="1"/>
</dbReference>
<evidence type="ECO:0000313" key="2">
    <source>
        <dbReference type="EMBL" id="MFC3880595.1"/>
    </source>
</evidence>
<gene>
    <name evidence="2" type="ORF">ACFOSV_10425</name>
</gene>
<dbReference type="Proteomes" id="UP001595805">
    <property type="component" value="Unassembled WGS sequence"/>
</dbReference>
<evidence type="ECO:0000313" key="3">
    <source>
        <dbReference type="Proteomes" id="UP001595805"/>
    </source>
</evidence>
<dbReference type="InterPro" id="IPR003718">
    <property type="entry name" value="OsmC/Ohr_fam"/>
</dbReference>
<proteinExistence type="predicted"/>
<keyword evidence="3" id="KW-1185">Reference proteome</keyword>
<dbReference type="InterPro" id="IPR036102">
    <property type="entry name" value="OsmC/Ohrsf"/>
</dbReference>
<name>A0ABV8ASF4_9BACT</name>
<dbReference type="GO" id="GO:0016787">
    <property type="term" value="F:hydrolase activity"/>
    <property type="evidence" value="ECO:0007669"/>
    <property type="project" value="UniProtKB-KW"/>
</dbReference>
<dbReference type="Gene3D" id="3.30.300.20">
    <property type="match status" value="1"/>
</dbReference>
<sequence length="405" mass="44694">MNPQKLSFTNQRGFELSADLYLPVESHPKFYAIFAHCFTCSKNFSAVTKISNALSNEGVGILSFDFTGLGRSEGDLVDSSFSSNVTDLLDAAKYLEEHYQAPQMLIGHSLGGAAVLYVAAELPSIQAMVTIGAPSYPAHVKHLFKGGLEELETKGSAEVSIGGRPFRIDKQFVDDLEQKPLAIFLKKLKKSLLILHSPQDEIVDISNAAEIYGAAFHPKSFISLDGASHLINNVDDSKYIGEVIASWSGRYVEVTKIEGPIHDLEGHQVQVRLSGSGFTTEVKTPFHHLTADEPLEVGGSNLGPTPYDLLMASLGTCTAMTLRMYADRKKWPLKEVEVFLNFESTHKTDSENPNDSKSKVGQFTRLIRLEGDLDKDQQNRLMEIADRCPVHRTLHEEIAVVTEQI</sequence>
<dbReference type="SUPFAM" id="SSF53474">
    <property type="entry name" value="alpha/beta-Hydrolases"/>
    <property type="match status" value="1"/>
</dbReference>
<evidence type="ECO:0000259" key="1">
    <source>
        <dbReference type="Pfam" id="PF12146"/>
    </source>
</evidence>
<dbReference type="SUPFAM" id="SSF82784">
    <property type="entry name" value="OsmC-like"/>
    <property type="match status" value="1"/>
</dbReference>
<dbReference type="InterPro" id="IPR022742">
    <property type="entry name" value="Hydrolase_4"/>
</dbReference>
<accession>A0ABV8ASF4</accession>
<organism evidence="2 3">
    <name type="scientific">Algoriphagus namhaensis</name>
    <dbReference type="NCBI Taxonomy" id="915353"/>
    <lineage>
        <taxon>Bacteria</taxon>
        <taxon>Pseudomonadati</taxon>
        <taxon>Bacteroidota</taxon>
        <taxon>Cytophagia</taxon>
        <taxon>Cytophagales</taxon>
        <taxon>Cyclobacteriaceae</taxon>
        <taxon>Algoriphagus</taxon>
    </lineage>
</organism>
<keyword evidence="2" id="KW-0378">Hydrolase</keyword>
<dbReference type="Pfam" id="PF02566">
    <property type="entry name" value="OsmC"/>
    <property type="match status" value="1"/>
</dbReference>
<dbReference type="PANTHER" id="PTHR39624:SF2">
    <property type="entry name" value="OSMC-LIKE PROTEIN"/>
    <property type="match status" value="1"/>
</dbReference>
<protein>
    <submittedName>
        <fullName evidence="2">Alpha/beta fold hydrolase</fullName>
    </submittedName>
</protein>
<dbReference type="PANTHER" id="PTHR39624">
    <property type="entry name" value="PROTEIN INVOLVED IN RIMO-MEDIATED BETA-METHYLTHIOLATION OF RIBOSOMAL PROTEIN S12 YCAO"/>
    <property type="match status" value="1"/>
</dbReference>
<dbReference type="InterPro" id="IPR015946">
    <property type="entry name" value="KH_dom-like_a/b"/>
</dbReference>
<dbReference type="InterPro" id="IPR029058">
    <property type="entry name" value="AB_hydrolase_fold"/>
</dbReference>